<evidence type="ECO:0000313" key="2">
    <source>
        <dbReference type="Proteomes" id="UP000636800"/>
    </source>
</evidence>
<name>A0A835URP0_VANPL</name>
<dbReference type="EMBL" id="JADCNL010000007">
    <property type="protein sequence ID" value="KAG0473199.1"/>
    <property type="molecule type" value="Genomic_DNA"/>
</dbReference>
<dbReference type="Proteomes" id="UP000636800">
    <property type="component" value="Chromosome 7"/>
</dbReference>
<evidence type="ECO:0000313" key="1">
    <source>
        <dbReference type="EMBL" id="KAG0473199.1"/>
    </source>
</evidence>
<proteinExistence type="predicted"/>
<organism evidence="1 2">
    <name type="scientific">Vanilla planifolia</name>
    <name type="common">Vanilla</name>
    <dbReference type="NCBI Taxonomy" id="51239"/>
    <lineage>
        <taxon>Eukaryota</taxon>
        <taxon>Viridiplantae</taxon>
        <taxon>Streptophyta</taxon>
        <taxon>Embryophyta</taxon>
        <taxon>Tracheophyta</taxon>
        <taxon>Spermatophyta</taxon>
        <taxon>Magnoliopsida</taxon>
        <taxon>Liliopsida</taxon>
        <taxon>Asparagales</taxon>
        <taxon>Orchidaceae</taxon>
        <taxon>Vanilloideae</taxon>
        <taxon>Vanilleae</taxon>
        <taxon>Vanilla</taxon>
    </lineage>
</organism>
<dbReference type="AlphaFoldDB" id="A0A835URP0"/>
<reference evidence="1 2" key="1">
    <citation type="journal article" date="2020" name="Nat. Food">
        <title>A phased Vanilla planifolia genome enables genetic improvement of flavour and production.</title>
        <authorList>
            <person name="Hasing T."/>
            <person name="Tang H."/>
            <person name="Brym M."/>
            <person name="Khazi F."/>
            <person name="Huang T."/>
            <person name="Chambers A.H."/>
        </authorList>
    </citation>
    <scope>NUCLEOTIDE SEQUENCE [LARGE SCALE GENOMIC DNA]</scope>
    <source>
        <tissue evidence="1">Leaf</tissue>
    </source>
</reference>
<keyword evidence="2" id="KW-1185">Reference proteome</keyword>
<accession>A0A835URP0</accession>
<gene>
    <name evidence="1" type="ORF">HPP92_015056</name>
</gene>
<comment type="caution">
    <text evidence="1">The sequence shown here is derived from an EMBL/GenBank/DDBJ whole genome shotgun (WGS) entry which is preliminary data.</text>
</comment>
<sequence length="115" mass="12248">MPRPRVCRGRASRPGGFAAVSPLVESVDEPATGAGLARRLTRSGWRRLGADGATGGGGRERGGKKFFALFGSSNLKYLILCKIPFSLYTLMENLTKIAIALDHPFDSSRIPIGAS</sequence>
<protein>
    <submittedName>
        <fullName evidence="1">Uncharacterized protein</fullName>
    </submittedName>
</protein>